<dbReference type="GO" id="GO:0022857">
    <property type="term" value="F:transmembrane transporter activity"/>
    <property type="evidence" value="ECO:0007669"/>
    <property type="project" value="InterPro"/>
</dbReference>
<dbReference type="Proteomes" id="UP000325797">
    <property type="component" value="Chromosome"/>
</dbReference>
<dbReference type="PROSITE" id="PS50928">
    <property type="entry name" value="ABC_TM1"/>
    <property type="match status" value="1"/>
</dbReference>
<feature type="domain" description="ABC transmembrane type-1" evidence="10">
    <location>
        <begin position="19"/>
        <end position="207"/>
    </location>
</feature>
<evidence type="ECO:0000256" key="5">
    <source>
        <dbReference type="ARBA" id="ARBA00022692"/>
    </source>
</evidence>
<dbReference type="PANTHER" id="PTHR30614">
    <property type="entry name" value="MEMBRANE COMPONENT OF AMINO ACID ABC TRANSPORTER"/>
    <property type="match status" value="1"/>
</dbReference>
<keyword evidence="3 9" id="KW-0813">Transport</keyword>
<keyword evidence="12" id="KW-1185">Reference proteome</keyword>
<dbReference type="Pfam" id="PF00528">
    <property type="entry name" value="BPD_transp_1"/>
    <property type="match status" value="1"/>
</dbReference>
<dbReference type="Gene3D" id="1.10.3720.10">
    <property type="entry name" value="MetI-like"/>
    <property type="match status" value="1"/>
</dbReference>
<reference evidence="11 12" key="1">
    <citation type="submission" date="2019-08" db="EMBL/GenBank/DDBJ databases">
        <title>Hyperibacter terrae gen. nov., sp. nov. and Hyperibacter viscosus sp. nov., two new members in the family Rhodospirillaceae isolated from the rhizosphere of Hypericum perforatum.</title>
        <authorList>
            <person name="Noviana Z."/>
        </authorList>
    </citation>
    <scope>NUCLEOTIDE SEQUENCE [LARGE SCALE GENOMIC DNA]</scope>
    <source>
        <strain evidence="11 12">R5959</strain>
    </source>
</reference>
<dbReference type="SUPFAM" id="SSF161098">
    <property type="entry name" value="MetI-like"/>
    <property type="match status" value="1"/>
</dbReference>
<name>A0A5J6N839_9PROT</name>
<feature type="transmembrane region" description="Helical" evidence="9">
    <location>
        <begin position="189"/>
        <end position="207"/>
    </location>
</feature>
<proteinExistence type="inferred from homology"/>
<gene>
    <name evidence="11" type="ORF">FRZ61_33140</name>
</gene>
<dbReference type="InterPro" id="IPR035906">
    <property type="entry name" value="MetI-like_sf"/>
</dbReference>
<dbReference type="InterPro" id="IPR014341">
    <property type="entry name" value="Ectoine_EhuD"/>
</dbReference>
<dbReference type="NCBIfam" id="TIGR03003">
    <property type="entry name" value="ectoine_ehuD"/>
    <property type="match status" value="1"/>
</dbReference>
<comment type="subcellular location">
    <subcellularLocation>
        <location evidence="1">Cell inner membrane</location>
        <topology evidence="1">Multi-pass membrane protein</topology>
    </subcellularLocation>
    <subcellularLocation>
        <location evidence="9">Cell membrane</location>
        <topology evidence="9">Multi-pass membrane protein</topology>
    </subcellularLocation>
</comment>
<dbReference type="InterPro" id="IPR000515">
    <property type="entry name" value="MetI-like"/>
</dbReference>
<evidence type="ECO:0000256" key="3">
    <source>
        <dbReference type="ARBA" id="ARBA00022448"/>
    </source>
</evidence>
<feature type="transmembrane region" description="Helical" evidence="9">
    <location>
        <begin position="20"/>
        <end position="42"/>
    </location>
</feature>
<evidence type="ECO:0000313" key="12">
    <source>
        <dbReference type="Proteomes" id="UP000325797"/>
    </source>
</evidence>
<dbReference type="InterPro" id="IPR010065">
    <property type="entry name" value="AA_ABC_transptr_permease_3TM"/>
</dbReference>
<comment type="similarity">
    <text evidence="2">Belongs to the binding-protein-dependent transport system permease family. HisMQ subfamily.</text>
</comment>
<evidence type="ECO:0000256" key="8">
    <source>
        <dbReference type="ARBA" id="ARBA00023136"/>
    </source>
</evidence>
<evidence type="ECO:0000259" key="10">
    <source>
        <dbReference type="PROSITE" id="PS50928"/>
    </source>
</evidence>
<dbReference type="InterPro" id="IPR043429">
    <property type="entry name" value="ArtM/GltK/GlnP/TcyL/YhdX-like"/>
</dbReference>
<sequence>MSWDWNFVWPYLPVLLRGTLVTVEATLAGTAIAFAVGILFAIAGQAENRAIRIAIRFTVQFLRGTPLLVQLYVIFFLLPDIGIVLPAFLAGVIGLGLHYACYMSEVFRAGILSVGKGQWDAAMATNLGRSQTWIHIILPQAIPKMIPALGNYAVGMLKEAALLSAISVHELMSRALATGNETYRYTEPLTMAGVIFLIMTIAATLLLKRLEKALGPVAAR</sequence>
<dbReference type="EMBL" id="CP042582">
    <property type="protein sequence ID" value="QEX23376.1"/>
    <property type="molecule type" value="Genomic_DNA"/>
</dbReference>
<accession>A0A5J6N839</accession>
<dbReference type="GO" id="GO:0006865">
    <property type="term" value="P:amino acid transport"/>
    <property type="evidence" value="ECO:0007669"/>
    <property type="project" value="UniProtKB-KW"/>
</dbReference>
<evidence type="ECO:0000256" key="2">
    <source>
        <dbReference type="ARBA" id="ARBA00010072"/>
    </source>
</evidence>
<dbReference type="CDD" id="cd06261">
    <property type="entry name" value="TM_PBP2"/>
    <property type="match status" value="1"/>
</dbReference>
<keyword evidence="5 9" id="KW-0812">Transmembrane</keyword>
<dbReference type="NCBIfam" id="TIGR01726">
    <property type="entry name" value="HEQRo_perm_3TM"/>
    <property type="match status" value="1"/>
</dbReference>
<dbReference type="GO" id="GO:0043190">
    <property type="term" value="C:ATP-binding cassette (ABC) transporter complex"/>
    <property type="evidence" value="ECO:0007669"/>
    <property type="project" value="InterPro"/>
</dbReference>
<dbReference type="RefSeq" id="WP_151118766.1">
    <property type="nucleotide sequence ID" value="NZ_CP042582.1"/>
</dbReference>
<protein>
    <submittedName>
        <fullName evidence="11">Ectoine/hydroxyectoine ABC transporter permease subunit EhuD</fullName>
    </submittedName>
</protein>
<dbReference type="OrthoDB" id="7341446at2"/>
<keyword evidence="8 9" id="KW-0472">Membrane</keyword>
<evidence type="ECO:0000256" key="9">
    <source>
        <dbReference type="RuleBase" id="RU363032"/>
    </source>
</evidence>
<keyword evidence="7 9" id="KW-1133">Transmembrane helix</keyword>
<organism evidence="11 12">
    <name type="scientific">Hypericibacter adhaerens</name>
    <dbReference type="NCBI Taxonomy" id="2602016"/>
    <lineage>
        <taxon>Bacteria</taxon>
        <taxon>Pseudomonadati</taxon>
        <taxon>Pseudomonadota</taxon>
        <taxon>Alphaproteobacteria</taxon>
        <taxon>Rhodospirillales</taxon>
        <taxon>Dongiaceae</taxon>
        <taxon>Hypericibacter</taxon>
    </lineage>
</organism>
<keyword evidence="4" id="KW-1003">Cell membrane</keyword>
<dbReference type="AlphaFoldDB" id="A0A5J6N839"/>
<evidence type="ECO:0000256" key="1">
    <source>
        <dbReference type="ARBA" id="ARBA00004429"/>
    </source>
</evidence>
<evidence type="ECO:0000256" key="6">
    <source>
        <dbReference type="ARBA" id="ARBA00022970"/>
    </source>
</evidence>
<dbReference type="PANTHER" id="PTHR30614:SF0">
    <property type="entry name" value="L-CYSTINE TRANSPORT SYSTEM PERMEASE PROTEIN TCYL"/>
    <property type="match status" value="1"/>
</dbReference>
<evidence type="ECO:0000313" key="11">
    <source>
        <dbReference type="EMBL" id="QEX23376.1"/>
    </source>
</evidence>
<evidence type="ECO:0000256" key="7">
    <source>
        <dbReference type="ARBA" id="ARBA00022989"/>
    </source>
</evidence>
<dbReference type="KEGG" id="hadh:FRZ61_33140"/>
<keyword evidence="6" id="KW-0029">Amino-acid transport</keyword>
<evidence type="ECO:0000256" key="4">
    <source>
        <dbReference type="ARBA" id="ARBA00022475"/>
    </source>
</evidence>